<gene>
    <name evidence="2" type="ORF">BKE38_04715</name>
</gene>
<comment type="caution">
    <text evidence="2">The sequence shown here is derived from an EMBL/GenBank/DDBJ whole genome shotgun (WGS) entry which is preliminary data.</text>
</comment>
<sequence length="120" mass="11891">MAGLALAGCSSLSSMGLGGGSGSVPPARGVEMPPPRMADPLANFVATTLPGNGGLVAPAEGQAPVRVQVVRGYNSAAGRECRELQVGQGVAPRAAIYCKEPSGAWAAVKPLLRGGAVARP</sequence>
<dbReference type="Proteomes" id="UP000188879">
    <property type="component" value="Unassembled WGS sequence"/>
</dbReference>
<reference evidence="2 3" key="1">
    <citation type="submission" date="2016-10" db="EMBL/GenBank/DDBJ databases">
        <title>Draft Genome sequence of Roseomonas sp. strain M3.</title>
        <authorList>
            <person name="Subhash Y."/>
            <person name="Lee S."/>
        </authorList>
    </citation>
    <scope>NUCLEOTIDE SEQUENCE [LARGE SCALE GENOMIC DNA]</scope>
    <source>
        <strain evidence="2 3">M3</strain>
    </source>
</reference>
<dbReference type="EMBL" id="MLCO01000030">
    <property type="protein sequence ID" value="ONG57063.1"/>
    <property type="molecule type" value="Genomic_DNA"/>
</dbReference>
<evidence type="ECO:0000313" key="2">
    <source>
        <dbReference type="EMBL" id="ONG57063.1"/>
    </source>
</evidence>
<evidence type="ECO:0000313" key="3">
    <source>
        <dbReference type="Proteomes" id="UP000188879"/>
    </source>
</evidence>
<keyword evidence="3" id="KW-1185">Reference proteome</keyword>
<feature type="region of interest" description="Disordered" evidence="1">
    <location>
        <begin position="12"/>
        <end position="36"/>
    </location>
</feature>
<name>A0A1V2H704_9PROT</name>
<proteinExistence type="predicted"/>
<dbReference type="AlphaFoldDB" id="A0A1V2H704"/>
<evidence type="ECO:0000256" key="1">
    <source>
        <dbReference type="SAM" id="MobiDB-lite"/>
    </source>
</evidence>
<protein>
    <submittedName>
        <fullName evidence="2">Uncharacterized protein</fullName>
    </submittedName>
</protein>
<organism evidence="2 3">
    <name type="scientific">Teichococcus deserti</name>
    <dbReference type="NCBI Taxonomy" id="1817963"/>
    <lineage>
        <taxon>Bacteria</taxon>
        <taxon>Pseudomonadati</taxon>
        <taxon>Pseudomonadota</taxon>
        <taxon>Alphaproteobacteria</taxon>
        <taxon>Acetobacterales</taxon>
        <taxon>Roseomonadaceae</taxon>
        <taxon>Roseomonas</taxon>
    </lineage>
</organism>
<accession>A0A1V2H704</accession>